<dbReference type="Proteomes" id="UP000712713">
    <property type="component" value="Unassembled WGS sequence"/>
</dbReference>
<reference evidence="4" key="2">
    <citation type="submission" date="2021-09" db="EMBL/GenBank/DDBJ databases">
        <authorList>
            <person name="Gilroy R."/>
        </authorList>
    </citation>
    <scope>NUCLEOTIDE SEQUENCE</scope>
    <source>
        <strain evidence="4">ChiGjej3B3-7470</strain>
    </source>
</reference>
<evidence type="ECO:0000313" key="4">
    <source>
        <dbReference type="EMBL" id="HJE51131.1"/>
    </source>
</evidence>
<accession>A0A921ENX0</accession>
<dbReference type="AlphaFoldDB" id="A0A921ENX0"/>
<dbReference type="InterPro" id="IPR020084">
    <property type="entry name" value="NUDIX_hydrolase_CS"/>
</dbReference>
<proteinExistence type="predicted"/>
<dbReference type="EMBL" id="DYZF01000095">
    <property type="protein sequence ID" value="HJE51131.1"/>
    <property type="molecule type" value="Genomic_DNA"/>
</dbReference>
<evidence type="ECO:0000256" key="2">
    <source>
        <dbReference type="ARBA" id="ARBA00022801"/>
    </source>
</evidence>
<feature type="domain" description="Nudix hydrolase" evidence="3">
    <location>
        <begin position="19"/>
        <end position="148"/>
    </location>
</feature>
<name>A0A921ENX0_9ACTN</name>
<evidence type="ECO:0000313" key="5">
    <source>
        <dbReference type="Proteomes" id="UP000712713"/>
    </source>
</evidence>
<dbReference type="GO" id="GO:0016787">
    <property type="term" value="F:hydrolase activity"/>
    <property type="evidence" value="ECO:0007669"/>
    <property type="project" value="UniProtKB-KW"/>
</dbReference>
<sequence>MPVPQFILDLRTHIGHAPLWLMGANALILRDQKEVLLVRRSDTGEWAPVSGIVDPAEHPTDTIVREAMEEAGVQIDVERMLWCAVTEAQVCPNGDQVQFLDHGYRARWVSGEPAVGDDESTAVGWFPVDQLPEPRQPRLTAMVRLALEDPRDVVSVLDEE</sequence>
<evidence type="ECO:0000259" key="3">
    <source>
        <dbReference type="PROSITE" id="PS51462"/>
    </source>
</evidence>
<dbReference type="PROSITE" id="PS51462">
    <property type="entry name" value="NUDIX"/>
    <property type="match status" value="1"/>
</dbReference>
<dbReference type="Pfam" id="PF00293">
    <property type="entry name" value="NUDIX"/>
    <property type="match status" value="1"/>
</dbReference>
<dbReference type="PROSITE" id="PS00893">
    <property type="entry name" value="NUDIX_BOX"/>
    <property type="match status" value="1"/>
</dbReference>
<comment type="caution">
    <text evidence="4">The sequence shown here is derived from an EMBL/GenBank/DDBJ whole genome shotgun (WGS) entry which is preliminary data.</text>
</comment>
<dbReference type="CDD" id="cd18879">
    <property type="entry name" value="NUDIX_Hydrolase"/>
    <property type="match status" value="1"/>
</dbReference>
<gene>
    <name evidence="4" type="ORF">K8V15_04000</name>
</gene>
<evidence type="ECO:0000256" key="1">
    <source>
        <dbReference type="ARBA" id="ARBA00001946"/>
    </source>
</evidence>
<dbReference type="PANTHER" id="PTHR43046">
    <property type="entry name" value="GDP-MANNOSE MANNOSYL HYDROLASE"/>
    <property type="match status" value="1"/>
</dbReference>
<dbReference type="InterPro" id="IPR000086">
    <property type="entry name" value="NUDIX_hydrolase_dom"/>
</dbReference>
<dbReference type="SUPFAM" id="SSF55811">
    <property type="entry name" value="Nudix"/>
    <property type="match status" value="1"/>
</dbReference>
<dbReference type="InterPro" id="IPR015797">
    <property type="entry name" value="NUDIX_hydrolase-like_dom_sf"/>
</dbReference>
<comment type="cofactor">
    <cofactor evidence="1">
        <name>Mg(2+)</name>
        <dbReference type="ChEBI" id="CHEBI:18420"/>
    </cofactor>
</comment>
<keyword evidence="2" id="KW-0378">Hydrolase</keyword>
<reference evidence="4" key="1">
    <citation type="journal article" date="2021" name="PeerJ">
        <title>Extensive microbial diversity within the chicken gut microbiome revealed by metagenomics and culture.</title>
        <authorList>
            <person name="Gilroy R."/>
            <person name="Ravi A."/>
            <person name="Getino M."/>
            <person name="Pursley I."/>
            <person name="Horton D.L."/>
            <person name="Alikhan N.F."/>
            <person name="Baker D."/>
            <person name="Gharbi K."/>
            <person name="Hall N."/>
            <person name="Watson M."/>
            <person name="Adriaenssens E.M."/>
            <person name="Foster-Nyarko E."/>
            <person name="Jarju S."/>
            <person name="Secka A."/>
            <person name="Antonio M."/>
            <person name="Oren A."/>
            <person name="Chaudhuri R.R."/>
            <person name="La Ragione R."/>
            <person name="Hildebrand F."/>
            <person name="Pallen M.J."/>
        </authorList>
    </citation>
    <scope>NUCLEOTIDE SEQUENCE</scope>
    <source>
        <strain evidence="4">ChiGjej3B3-7470</strain>
    </source>
</reference>
<protein>
    <submittedName>
        <fullName evidence="4">NUDIX domain-containing protein</fullName>
    </submittedName>
</protein>
<organism evidence="4 5">
    <name type="scientific">Tessaracoccus flavescens</name>
    <dbReference type="NCBI Taxonomy" id="399497"/>
    <lineage>
        <taxon>Bacteria</taxon>
        <taxon>Bacillati</taxon>
        <taxon>Actinomycetota</taxon>
        <taxon>Actinomycetes</taxon>
        <taxon>Propionibacteriales</taxon>
        <taxon>Propionibacteriaceae</taxon>
        <taxon>Tessaracoccus</taxon>
    </lineage>
</organism>
<dbReference type="PANTHER" id="PTHR43046:SF16">
    <property type="entry name" value="ADP-RIBOSE PYROPHOSPHATASE YJHB-RELATED"/>
    <property type="match status" value="1"/>
</dbReference>
<dbReference type="Gene3D" id="3.90.79.10">
    <property type="entry name" value="Nucleoside Triphosphate Pyrophosphohydrolase"/>
    <property type="match status" value="1"/>
</dbReference>